<keyword evidence="1" id="KW-0479">Metal-binding</keyword>
<keyword evidence="7" id="KW-1185">Reference proteome</keyword>
<dbReference type="Pfam" id="PF13499">
    <property type="entry name" value="EF-hand_7"/>
    <property type="match status" value="3"/>
</dbReference>
<dbReference type="GeneID" id="94289226"/>
<dbReference type="SUPFAM" id="SSF47473">
    <property type="entry name" value="EF-hand"/>
    <property type="match status" value="3"/>
</dbReference>
<dbReference type="Gene3D" id="1.10.238.10">
    <property type="entry name" value="EF-hand"/>
    <property type="match status" value="5"/>
</dbReference>
<dbReference type="Proteomes" id="UP000674318">
    <property type="component" value="Unassembled WGS sequence"/>
</dbReference>
<feature type="domain" description="EF-hand" evidence="5">
    <location>
        <begin position="168"/>
        <end position="203"/>
    </location>
</feature>
<evidence type="ECO:0000313" key="6">
    <source>
        <dbReference type="EMBL" id="KAG5498839.1"/>
    </source>
</evidence>
<dbReference type="RefSeq" id="XP_067755593.1">
    <property type="nucleotide sequence ID" value="XM_067899149.1"/>
</dbReference>
<dbReference type="OrthoDB" id="26525at2759"/>
<evidence type="ECO:0000313" key="7">
    <source>
        <dbReference type="Proteomes" id="UP000674318"/>
    </source>
</evidence>
<evidence type="ECO:0000256" key="4">
    <source>
        <dbReference type="SAM" id="MobiDB-lite"/>
    </source>
</evidence>
<evidence type="ECO:0000256" key="1">
    <source>
        <dbReference type="ARBA" id="ARBA00022723"/>
    </source>
</evidence>
<proteinExistence type="predicted"/>
<gene>
    <name evidence="6" type="ORF">JKF63_03128</name>
</gene>
<evidence type="ECO:0000256" key="2">
    <source>
        <dbReference type="ARBA" id="ARBA00022737"/>
    </source>
</evidence>
<feature type="domain" description="EF-hand" evidence="5">
    <location>
        <begin position="655"/>
        <end position="690"/>
    </location>
</feature>
<feature type="region of interest" description="Disordered" evidence="4">
    <location>
        <begin position="519"/>
        <end position="546"/>
    </location>
</feature>
<feature type="domain" description="EF-hand" evidence="5">
    <location>
        <begin position="124"/>
        <end position="159"/>
    </location>
</feature>
<feature type="region of interest" description="Disordered" evidence="4">
    <location>
        <begin position="572"/>
        <end position="606"/>
    </location>
</feature>
<dbReference type="EMBL" id="JAFJZO010000030">
    <property type="protein sequence ID" value="KAG5498839.1"/>
    <property type="molecule type" value="Genomic_DNA"/>
</dbReference>
<comment type="caution">
    <text evidence="6">The sequence shown here is derived from an EMBL/GenBank/DDBJ whole genome shotgun (WGS) entry which is preliminary data.</text>
</comment>
<protein>
    <recommendedName>
        <fullName evidence="5">EF-hand domain-containing protein</fullName>
    </recommendedName>
</protein>
<dbReference type="CDD" id="cd00051">
    <property type="entry name" value="EFh"/>
    <property type="match status" value="1"/>
</dbReference>
<name>A0A836HTH0_9TRYP</name>
<dbReference type="KEGG" id="phet:94289226"/>
<sequence length="728" mass="80715">MSLSGAPGDVADCTVDPQVAAIFRLLAPEEVDMLRDTFIYMDHNSDGYVSREEMMAQVAACVGPERFPPLQEYLLPLFEVADKDRDGRLSLTEFLMAFADGPGVVPAEVVNRCVAGVRVRLTDEEISALQSSFRRIDTNQDGVLDAEELEVALREHLLATFPDLTQENFKEIVAVVMASADTDKDGVLSLSEFIRSYQEDQGVLPATFLESTQPRQASARQLTDDEVTVLQEAFAVLDRNDDGFIDLEDLYHALWDTLGSSTEDHTQVRDLCNLIMLTADRSKRGQLTVTDFLQSFLRNVQLMQIPISVAHERVRVACEKLQEMHDSGELERLVLLFKDLDSDGDGIRVRSELVSMLKALFHDVFPGWDEGMLTTIMTAIVLGAETNNCGKLTLEEFIRSFVEGPGLLSPGAVKTSNSSAAPGSTSSCDSAKQPRTRLVTATDADLTRIGEALGCLYVKKGTDGTFTEDELHISIAQLYKDDPGRGEDMFHFALQHFVVRREDGCLIWSSSVHFEDVAEEESNREGVVAGSGNGDDSAERASSTRTCCRTRVPVTASPVEVLEPRVCKSPQEGEVLTSSSLNPQSLPSAADAGEQTVATQSEGDGGNAVFYAQKHPKLRYAALAASSGPAAAQSREAKKLFRLHELYSLNPSRVVLEDELRRQFNHYDVEHKGYLDREAFKKVYMNMENYGLDPSPMEVDMRFSRYSNRSDKIFFNEFCILMLQRARL</sequence>
<feature type="domain" description="EF-hand" evidence="5">
    <location>
        <begin position="29"/>
        <end position="64"/>
    </location>
</feature>
<keyword evidence="2" id="KW-0677">Repeat</keyword>
<keyword evidence="3" id="KW-0106">Calcium</keyword>
<dbReference type="InterPro" id="IPR011992">
    <property type="entry name" value="EF-hand-dom_pair"/>
</dbReference>
<dbReference type="PROSITE" id="PS00018">
    <property type="entry name" value="EF_HAND_1"/>
    <property type="match status" value="5"/>
</dbReference>
<evidence type="ECO:0000259" key="5">
    <source>
        <dbReference type="PROSITE" id="PS50222"/>
    </source>
</evidence>
<dbReference type="PANTHER" id="PTHR45942">
    <property type="entry name" value="PROTEIN PHOSPATASE 3 REGULATORY SUBUNIT B ALPHA ISOFORM TYPE 1"/>
    <property type="match status" value="1"/>
</dbReference>
<accession>A0A836HTH0</accession>
<dbReference type="AlphaFoldDB" id="A0A836HTH0"/>
<dbReference type="SMART" id="SM00054">
    <property type="entry name" value="EFh"/>
    <property type="match status" value="7"/>
</dbReference>
<feature type="compositionally biased region" description="Polar residues" evidence="4">
    <location>
        <begin position="576"/>
        <end position="587"/>
    </location>
</feature>
<dbReference type="GO" id="GO:0005509">
    <property type="term" value="F:calcium ion binding"/>
    <property type="evidence" value="ECO:0007669"/>
    <property type="project" value="InterPro"/>
</dbReference>
<evidence type="ECO:0000256" key="3">
    <source>
        <dbReference type="ARBA" id="ARBA00022837"/>
    </source>
</evidence>
<feature type="compositionally biased region" description="Low complexity" evidence="4">
    <location>
        <begin position="416"/>
        <end position="430"/>
    </location>
</feature>
<organism evidence="6 7">
    <name type="scientific">Porcisia hertigi</name>
    <dbReference type="NCBI Taxonomy" id="2761500"/>
    <lineage>
        <taxon>Eukaryota</taxon>
        <taxon>Discoba</taxon>
        <taxon>Euglenozoa</taxon>
        <taxon>Kinetoplastea</taxon>
        <taxon>Metakinetoplastina</taxon>
        <taxon>Trypanosomatida</taxon>
        <taxon>Trypanosomatidae</taxon>
        <taxon>Leishmaniinae</taxon>
        <taxon>Porcisia</taxon>
    </lineage>
</organism>
<feature type="domain" description="EF-hand" evidence="5">
    <location>
        <begin position="77"/>
        <end position="104"/>
    </location>
</feature>
<dbReference type="InterPro" id="IPR002048">
    <property type="entry name" value="EF_hand_dom"/>
</dbReference>
<dbReference type="PROSITE" id="PS50222">
    <property type="entry name" value="EF_HAND_2"/>
    <property type="match status" value="6"/>
</dbReference>
<dbReference type="InterPro" id="IPR018247">
    <property type="entry name" value="EF_Hand_1_Ca_BS"/>
</dbReference>
<feature type="domain" description="EF-hand" evidence="5">
    <location>
        <begin position="225"/>
        <end position="260"/>
    </location>
</feature>
<reference evidence="6 7" key="1">
    <citation type="submission" date="2021-02" db="EMBL/GenBank/DDBJ databases">
        <title>Porcisia hertigi Genome sequencing and assembly.</title>
        <authorList>
            <person name="Almutairi H."/>
            <person name="Gatherer D."/>
        </authorList>
    </citation>
    <scope>NUCLEOTIDE SEQUENCE [LARGE SCALE GENOMIC DNA]</scope>
    <source>
        <strain evidence="6 7">C119</strain>
    </source>
</reference>
<feature type="region of interest" description="Disordered" evidence="4">
    <location>
        <begin position="413"/>
        <end position="435"/>
    </location>
</feature>